<dbReference type="SUPFAM" id="SSF64518">
    <property type="entry name" value="Phase 1 flagellin"/>
    <property type="match status" value="2"/>
</dbReference>
<dbReference type="PANTHER" id="PTHR30033">
    <property type="entry name" value="FLAGELLAR HOOK-ASSOCIATED PROTEIN 1"/>
    <property type="match status" value="1"/>
</dbReference>
<reference evidence="10 11" key="1">
    <citation type="submission" date="2018-05" db="EMBL/GenBank/DDBJ databases">
        <title>Salinimonas sp. HMF8227 Genome sequencing and assembly.</title>
        <authorList>
            <person name="Kang H."/>
            <person name="Kang J."/>
            <person name="Cha I."/>
            <person name="Kim H."/>
            <person name="Joh K."/>
        </authorList>
    </citation>
    <scope>NUCLEOTIDE SEQUENCE [LARGE SCALE GENOMIC DNA]</scope>
    <source>
        <strain evidence="10 11">HMF8227</strain>
    </source>
</reference>
<comment type="similarity">
    <text evidence="3">Belongs to the flagella basal body rod proteins family.</text>
</comment>
<dbReference type="EMBL" id="CP029347">
    <property type="protein sequence ID" value="AWL12571.1"/>
    <property type="molecule type" value="Genomic_DNA"/>
</dbReference>
<keyword evidence="5" id="KW-0964">Secreted</keyword>
<dbReference type="GO" id="GO:0005576">
    <property type="term" value="C:extracellular region"/>
    <property type="evidence" value="ECO:0007669"/>
    <property type="project" value="UniProtKB-SubCell"/>
</dbReference>
<evidence type="ECO:0000313" key="11">
    <source>
        <dbReference type="Proteomes" id="UP000245728"/>
    </source>
</evidence>
<dbReference type="Pfam" id="PF06429">
    <property type="entry name" value="Flg_bbr_C"/>
    <property type="match status" value="1"/>
</dbReference>
<dbReference type="AlphaFoldDB" id="A0A2S2E4I6"/>
<accession>A0A2S2E4I6</accession>
<evidence type="ECO:0000256" key="5">
    <source>
        <dbReference type="ARBA" id="ARBA00022525"/>
    </source>
</evidence>
<feature type="coiled-coil region" evidence="7">
    <location>
        <begin position="150"/>
        <end position="184"/>
    </location>
</feature>
<dbReference type="Proteomes" id="UP000245728">
    <property type="component" value="Chromosome"/>
</dbReference>
<evidence type="ECO:0000256" key="7">
    <source>
        <dbReference type="SAM" id="Coils"/>
    </source>
</evidence>
<protein>
    <recommendedName>
        <fullName evidence="4">Flagellar hook-associated protein 1</fullName>
    </recommendedName>
</protein>
<dbReference type="PRINTS" id="PR01005">
    <property type="entry name" value="FLGHOOKAP1"/>
</dbReference>
<evidence type="ECO:0000259" key="9">
    <source>
        <dbReference type="Pfam" id="PF22638"/>
    </source>
</evidence>
<sequence length="711" mass="76564">MTIRTADLYSIASSGIRANTKLLETTGHNISNVNTEGYVRETTEFRSQLTGGVGRGETSRVLDIFTQNQLRRDTSSFAEAETFFNRLSRLDDVLGSEANSLSSSMSRVFDAIQTAVDEPSNVASRNLVLGEMETFLSQANRLDSFMSQTEKELNLEMDSVVREANDLIKNIADLNQQIRDTRAANRYEEPGTLLNERDKAVDKLAEIMSIETRRLADDTTAINLSTGESLVLEDGSFNILQMAGDPDVSRRTLQLNVADKGTSLNVAETQLGGKMGALYRFRDDVLAVTQRELGQMTLGFADAMNEQNNLGMDLDGQLGSDIFTLPVVQGLSFRDNNDPTASINARIIDGEATNLTDRDYQVTLDVDNGASFDVTIEVLNPDGSAVLDTAGNPITFTDTITKGPGNFSGSVDGLEFELPNTGNYAVDDQFLVRPTKNIVEDVGMAIIRGEDLAFASPIKVESGADNLGSAVVKSTDVTNTSLDTAGTEQSGFNETANVFSIDAPGQAPGTAVGAPAEIRFTAADSYEVYDSAGTLVTTVTGASNLNNLIDQARTTGAGPAWPYDATQTDYPGYDLSMEGVPKAGDTFTIGYNAEGVKDNRNGLELADIQNTSIIRQDASRPFDQDLNGTSFHGDYADMVSTVGEKTSSADIKRKATEALFRQSEDNFQAVSGVNLDEEAANLVRFQQAYAASARILSAAQSTFDAILNSVR</sequence>
<dbReference type="InterPro" id="IPR002371">
    <property type="entry name" value="FlgK"/>
</dbReference>
<dbReference type="InterPro" id="IPR053927">
    <property type="entry name" value="FlgK_helical"/>
</dbReference>
<keyword evidence="6" id="KW-0975">Bacterial flagellum</keyword>
<evidence type="ECO:0000256" key="1">
    <source>
        <dbReference type="ARBA" id="ARBA00004365"/>
    </source>
</evidence>
<gene>
    <name evidence="10" type="ORF">HMF8227_02110</name>
</gene>
<dbReference type="RefSeq" id="WP_109340132.1">
    <property type="nucleotide sequence ID" value="NZ_CP029347.1"/>
</dbReference>
<dbReference type="NCBIfam" id="TIGR02492">
    <property type="entry name" value="flgK_ends"/>
    <property type="match status" value="1"/>
</dbReference>
<dbReference type="KEGG" id="salh:HMF8227_02110"/>
<evidence type="ECO:0000256" key="6">
    <source>
        <dbReference type="ARBA" id="ARBA00023143"/>
    </source>
</evidence>
<feature type="domain" description="Flagellar hook-associated protein FlgK helical" evidence="9">
    <location>
        <begin position="87"/>
        <end position="323"/>
    </location>
</feature>
<evidence type="ECO:0000256" key="2">
    <source>
        <dbReference type="ARBA" id="ARBA00004613"/>
    </source>
</evidence>
<dbReference type="GO" id="GO:0044780">
    <property type="term" value="P:bacterial-type flagellum assembly"/>
    <property type="evidence" value="ECO:0007669"/>
    <property type="project" value="InterPro"/>
</dbReference>
<dbReference type="GO" id="GO:0005198">
    <property type="term" value="F:structural molecule activity"/>
    <property type="evidence" value="ECO:0007669"/>
    <property type="project" value="InterPro"/>
</dbReference>
<name>A0A2S2E4I6_9ALTE</name>
<keyword evidence="10" id="KW-0282">Flagellum</keyword>
<dbReference type="Pfam" id="PF22638">
    <property type="entry name" value="FlgK_D1"/>
    <property type="match status" value="1"/>
</dbReference>
<dbReference type="InterPro" id="IPR010930">
    <property type="entry name" value="Flg_bb/hook_C_dom"/>
</dbReference>
<dbReference type="GO" id="GO:0009424">
    <property type="term" value="C:bacterial-type flagellum hook"/>
    <property type="evidence" value="ECO:0007669"/>
    <property type="project" value="InterPro"/>
</dbReference>
<proteinExistence type="inferred from homology"/>
<keyword evidence="10" id="KW-0969">Cilium</keyword>
<organism evidence="10 11">
    <name type="scientific">Saliniradius amylolyticus</name>
    <dbReference type="NCBI Taxonomy" id="2183582"/>
    <lineage>
        <taxon>Bacteria</taxon>
        <taxon>Pseudomonadati</taxon>
        <taxon>Pseudomonadota</taxon>
        <taxon>Gammaproteobacteria</taxon>
        <taxon>Alteromonadales</taxon>
        <taxon>Alteromonadaceae</taxon>
        <taxon>Saliniradius</taxon>
    </lineage>
</organism>
<comment type="subcellular location">
    <subcellularLocation>
        <location evidence="1">Bacterial flagellum</location>
    </subcellularLocation>
    <subcellularLocation>
        <location evidence="2">Secreted</location>
    </subcellularLocation>
</comment>
<keyword evidence="7" id="KW-0175">Coiled coil</keyword>
<evidence type="ECO:0000259" key="8">
    <source>
        <dbReference type="Pfam" id="PF06429"/>
    </source>
</evidence>
<evidence type="ECO:0000313" key="10">
    <source>
        <dbReference type="EMBL" id="AWL12571.1"/>
    </source>
</evidence>
<feature type="domain" description="Flagellar basal-body/hook protein C-terminal" evidence="8">
    <location>
        <begin position="669"/>
        <end position="708"/>
    </location>
</feature>
<keyword evidence="11" id="KW-1185">Reference proteome</keyword>
<evidence type="ECO:0000256" key="4">
    <source>
        <dbReference type="ARBA" id="ARBA00016244"/>
    </source>
</evidence>
<keyword evidence="10" id="KW-0966">Cell projection</keyword>
<dbReference type="OrthoDB" id="9802553at2"/>
<dbReference type="PANTHER" id="PTHR30033:SF1">
    <property type="entry name" value="FLAGELLAR HOOK-ASSOCIATED PROTEIN 1"/>
    <property type="match status" value="1"/>
</dbReference>
<evidence type="ECO:0000256" key="3">
    <source>
        <dbReference type="ARBA" id="ARBA00009677"/>
    </source>
</evidence>